<dbReference type="GO" id="GO:0005789">
    <property type="term" value="C:endoplasmic reticulum membrane"/>
    <property type="evidence" value="ECO:0007669"/>
    <property type="project" value="UniProtKB-SubCell"/>
</dbReference>
<keyword evidence="2" id="KW-0968">Cytoplasmic vesicle</keyword>
<proteinExistence type="inferred from homology"/>
<keyword evidence="2" id="KW-0472">Membrane</keyword>
<dbReference type="GO" id="GO:0090110">
    <property type="term" value="P:COPII-coated vesicle cargo loading"/>
    <property type="evidence" value="ECO:0007669"/>
    <property type="project" value="TreeGrafter"/>
</dbReference>
<protein>
    <recommendedName>
        <fullName evidence="2">Protein transport protein SEC23</fullName>
    </recommendedName>
</protein>
<keyword evidence="2" id="KW-0653">Protein transport</keyword>
<accession>A0A4Q9KZG6</accession>
<sequence>KEGYHLKEDFKYFKEILDEAETKAKSLVDERFPTPQFVVCDRYGSQERILLAKVNPSLKNSVVVTDDIDFETFYKHLCKIVVEI</sequence>
<evidence type="ECO:0000256" key="2">
    <source>
        <dbReference type="RuleBase" id="RU365030"/>
    </source>
</evidence>
<dbReference type="PANTHER" id="PTHR11141">
    <property type="entry name" value="PROTEIN TRANSPORT PROTEIN SEC23"/>
    <property type="match status" value="1"/>
</dbReference>
<keyword evidence="2" id="KW-0931">ER-Golgi transport</keyword>
<dbReference type="InterPro" id="IPR029006">
    <property type="entry name" value="ADF-H/Gelsolin-like_dom_sf"/>
</dbReference>
<evidence type="ECO:0000313" key="5">
    <source>
        <dbReference type="Proteomes" id="UP000292362"/>
    </source>
</evidence>
<keyword evidence="2" id="KW-0813">Transport</keyword>
<keyword evidence="2" id="KW-0256">Endoplasmic reticulum</keyword>
<dbReference type="Gene3D" id="3.40.20.10">
    <property type="entry name" value="Severin"/>
    <property type="match status" value="1"/>
</dbReference>
<gene>
    <name evidence="4" type="ORF">CWI37_0700p0010</name>
    <name evidence="3" type="ORF">CWI37_1006p0010</name>
</gene>
<keyword evidence="2" id="KW-0862">Zinc</keyword>
<dbReference type="PANTHER" id="PTHR11141:SF0">
    <property type="entry name" value="PROTEIN TRANSPORT PROTEIN SEC23"/>
    <property type="match status" value="1"/>
</dbReference>
<dbReference type="SUPFAM" id="SSF82754">
    <property type="entry name" value="C-terminal, gelsolin-like domain of Sec23/24"/>
    <property type="match status" value="1"/>
</dbReference>
<name>A0A4Q9KZG6_9MICR</name>
<keyword evidence="2" id="KW-0963">Cytoplasm</keyword>
<keyword evidence="2" id="KW-0479">Metal-binding</keyword>
<keyword evidence="2" id="KW-0333">Golgi apparatus</keyword>
<dbReference type="GO" id="GO:0005096">
    <property type="term" value="F:GTPase activator activity"/>
    <property type="evidence" value="ECO:0007669"/>
    <property type="project" value="TreeGrafter"/>
</dbReference>
<dbReference type="GO" id="GO:0046872">
    <property type="term" value="F:metal ion binding"/>
    <property type="evidence" value="ECO:0007669"/>
    <property type="project" value="UniProtKB-KW"/>
</dbReference>
<reference evidence="3 5" key="1">
    <citation type="submission" date="2017-12" db="EMBL/GenBank/DDBJ databases">
        <authorList>
            <person name="Pombert J.-F."/>
            <person name="Haag K.L."/>
            <person name="Ebert D."/>
        </authorList>
    </citation>
    <scope>NUCLEOTIDE SEQUENCE [LARGE SCALE GENOMIC DNA]</scope>
    <source>
        <strain evidence="3">FI-OER-3-3</strain>
    </source>
</reference>
<dbReference type="GO" id="GO:0070971">
    <property type="term" value="C:endoplasmic reticulum exit site"/>
    <property type="evidence" value="ECO:0007669"/>
    <property type="project" value="TreeGrafter"/>
</dbReference>
<dbReference type="InterPro" id="IPR037364">
    <property type="entry name" value="Sec23"/>
</dbReference>
<evidence type="ECO:0000313" key="4">
    <source>
        <dbReference type="EMBL" id="TBU01477.1"/>
    </source>
</evidence>
<dbReference type="AlphaFoldDB" id="A0A4Q9KZG6"/>
<organism evidence="3 5">
    <name type="scientific">Hamiltosporidium tvaerminnensis</name>
    <dbReference type="NCBI Taxonomy" id="1176355"/>
    <lineage>
        <taxon>Eukaryota</taxon>
        <taxon>Fungi</taxon>
        <taxon>Fungi incertae sedis</taxon>
        <taxon>Microsporidia</taxon>
        <taxon>Dubosqiidae</taxon>
        <taxon>Hamiltosporidium</taxon>
    </lineage>
</organism>
<evidence type="ECO:0000313" key="3">
    <source>
        <dbReference type="EMBL" id="TBU00437.1"/>
    </source>
</evidence>
<comment type="caution">
    <text evidence="3">The sequence shown here is derived from an EMBL/GenBank/DDBJ whole genome shotgun (WGS) entry which is preliminary data.</text>
</comment>
<feature type="non-terminal residue" evidence="3">
    <location>
        <position position="1"/>
    </location>
</feature>
<dbReference type="VEuPathDB" id="MicrosporidiaDB:CWI37_1006p0010"/>
<comment type="function">
    <text evidence="2">Component of the coat protein complex II (COPII) which promotes the formation of transport vesicles from the endoplasmic reticulum (ER). The coat has two main functions, the physical deformation of the endoplasmic reticulum membrane into vesicles and the selection of cargo molecules.</text>
</comment>
<dbReference type="Proteomes" id="UP000292362">
    <property type="component" value="Unassembled WGS sequence"/>
</dbReference>
<dbReference type="EMBL" id="PITJ01001006">
    <property type="protein sequence ID" value="TBU00437.1"/>
    <property type="molecule type" value="Genomic_DNA"/>
</dbReference>
<comment type="similarity">
    <text evidence="1 2">Belongs to the SEC23/SEC24 family. SEC23 subfamily.</text>
</comment>
<evidence type="ECO:0000256" key="1">
    <source>
        <dbReference type="ARBA" id="ARBA00009210"/>
    </source>
</evidence>
<dbReference type="InterPro" id="IPR036180">
    <property type="entry name" value="Gelsolin-like_dom_sf"/>
</dbReference>
<dbReference type="GO" id="GO:0000139">
    <property type="term" value="C:Golgi membrane"/>
    <property type="evidence" value="ECO:0007669"/>
    <property type="project" value="UniProtKB-SubCell"/>
</dbReference>
<dbReference type="VEuPathDB" id="MicrosporidiaDB:CWI37_0700p0010"/>
<dbReference type="EMBL" id="PITJ01000700">
    <property type="protein sequence ID" value="TBU01477.1"/>
    <property type="molecule type" value="Genomic_DNA"/>
</dbReference>
<comment type="subcellular location">
    <subcellularLocation>
        <location evidence="2">Cytoplasm</location>
    </subcellularLocation>
    <subcellularLocation>
        <location evidence="2">Cytoplasmic vesicle</location>
        <location evidence="2">COPII-coated vesicle membrane</location>
        <topology evidence="2">Peripheral membrane protein</topology>
        <orientation evidence="2">Cytoplasmic side</orientation>
    </subcellularLocation>
    <subcellularLocation>
        <location evidence="2">Endoplasmic reticulum membrane</location>
        <topology evidence="2">Peripheral membrane protein</topology>
        <orientation evidence="2">Cytoplasmic side</orientation>
    </subcellularLocation>
    <subcellularLocation>
        <location evidence="2">Golgi apparatus membrane</location>
        <topology evidence="2">Peripheral membrane protein</topology>
        <orientation evidence="2">Cytoplasmic side</orientation>
    </subcellularLocation>
</comment>
<dbReference type="GO" id="GO:0030127">
    <property type="term" value="C:COPII vesicle coat"/>
    <property type="evidence" value="ECO:0007669"/>
    <property type="project" value="TreeGrafter"/>
</dbReference>
<dbReference type="GO" id="GO:0015031">
    <property type="term" value="P:protein transport"/>
    <property type="evidence" value="ECO:0007669"/>
    <property type="project" value="UniProtKB-KW"/>
</dbReference>